<dbReference type="EMBL" id="SZYD01000017">
    <property type="protein sequence ID" value="KAD3068841.1"/>
    <property type="molecule type" value="Genomic_DNA"/>
</dbReference>
<sequence>MLWWNLIYSPFSLVIPHEFLPTSAGVLSFGQGFFYQSLTDVRLCLLSPAAYYAASLIRHGKFFPFCAYFPLSMDRRGLESSSSLLTQEELQGFCRLYQLPMSVHPRLPRPDDDVSLCNDTVVVFTQWFTFEKRRPQNFSSCTSKILRSLRDWKLRFFYVSNNFLPARLPRRNIRNLIVDDAPPLRDCDVPLFRMLVENPTPAVVFPEPLLVMAGVSPLWDEPSFRPAVFEEGEEMNLLKILKKANRGMEFVAVESTVPVPSPPAMSVALDSPAESIEIVSSPDDDEMPLASLLEKRGQSLRKETQSQGVPLNPPLKLRLRGAASSSSEMVMVSAPMVGKRKEACSPSAVGVEDCEVDKSLSLRQKKGKMTVEDCTIPVSGTPLSGCPEDVCMGSGSDFSLVGLDMPISAVFSDSVSVTTVSTVLSSIVSSLPPVTTTSIVSPLVAETCHEDMDTLALARLFSVSLETHRNQGLEIVRRLQHRSDVSMKFQRRIAVVEDELVKALEEKKHLLGELLDMDALRGESKDLKESLRLANEKVAIFEPRIVELESEVGHNRVEMQEQRVYIKNYKTDMRLMEGLVKDLKQALEVKQGGLEQAQEDVLTARVEIARLSEENQRLRNEVVETTSLNDRLAADRAWLVTQGFRRVFNRIRDSREYVQLLGDVNSACLAVGYQNGLRAGYKYSTQGLLLEESPCYDPTTEAWMTKATLALGAADHSLLSLLEDSPNIPVVELEALTAVIDPTTPLP</sequence>
<comment type="caution">
    <text evidence="2">The sequence shown here is derived from an EMBL/GenBank/DDBJ whole genome shotgun (WGS) entry which is preliminary data.</text>
</comment>
<name>A0A5N6M522_9ASTR</name>
<accession>A0A5N6M522</accession>
<protein>
    <submittedName>
        <fullName evidence="2">Uncharacterized protein</fullName>
    </submittedName>
</protein>
<dbReference type="Proteomes" id="UP000326396">
    <property type="component" value="Linkage Group LG7"/>
</dbReference>
<feature type="coiled-coil region" evidence="1">
    <location>
        <begin position="493"/>
        <end position="537"/>
    </location>
</feature>
<dbReference type="OrthoDB" id="1751257at2759"/>
<feature type="coiled-coil region" evidence="1">
    <location>
        <begin position="566"/>
        <end position="635"/>
    </location>
</feature>
<gene>
    <name evidence="2" type="ORF">E3N88_36721</name>
</gene>
<evidence type="ECO:0000313" key="3">
    <source>
        <dbReference type="Proteomes" id="UP000326396"/>
    </source>
</evidence>
<dbReference type="AlphaFoldDB" id="A0A5N6M522"/>
<evidence type="ECO:0000313" key="2">
    <source>
        <dbReference type="EMBL" id="KAD3068841.1"/>
    </source>
</evidence>
<keyword evidence="3" id="KW-1185">Reference proteome</keyword>
<proteinExistence type="predicted"/>
<organism evidence="2 3">
    <name type="scientific">Mikania micrantha</name>
    <name type="common">bitter vine</name>
    <dbReference type="NCBI Taxonomy" id="192012"/>
    <lineage>
        <taxon>Eukaryota</taxon>
        <taxon>Viridiplantae</taxon>
        <taxon>Streptophyta</taxon>
        <taxon>Embryophyta</taxon>
        <taxon>Tracheophyta</taxon>
        <taxon>Spermatophyta</taxon>
        <taxon>Magnoliopsida</taxon>
        <taxon>eudicotyledons</taxon>
        <taxon>Gunneridae</taxon>
        <taxon>Pentapetalae</taxon>
        <taxon>asterids</taxon>
        <taxon>campanulids</taxon>
        <taxon>Asterales</taxon>
        <taxon>Asteraceae</taxon>
        <taxon>Asteroideae</taxon>
        <taxon>Heliantheae alliance</taxon>
        <taxon>Eupatorieae</taxon>
        <taxon>Mikania</taxon>
    </lineage>
</organism>
<reference evidence="2 3" key="1">
    <citation type="submission" date="2019-05" db="EMBL/GenBank/DDBJ databases">
        <title>Mikania micrantha, genome provides insights into the molecular mechanism of rapid growth.</title>
        <authorList>
            <person name="Liu B."/>
        </authorList>
    </citation>
    <scope>NUCLEOTIDE SEQUENCE [LARGE SCALE GENOMIC DNA]</scope>
    <source>
        <strain evidence="2">NLD-2019</strain>
        <tissue evidence="2">Leaf</tissue>
    </source>
</reference>
<evidence type="ECO:0000256" key="1">
    <source>
        <dbReference type="SAM" id="Coils"/>
    </source>
</evidence>
<keyword evidence="1" id="KW-0175">Coiled coil</keyword>